<keyword evidence="5 7" id="KW-1133">Transmembrane helix</keyword>
<feature type="transmembrane region" description="Helical" evidence="7">
    <location>
        <begin position="49"/>
        <end position="73"/>
    </location>
</feature>
<feature type="transmembrane region" description="Helical" evidence="7">
    <location>
        <begin position="360"/>
        <end position="378"/>
    </location>
</feature>
<comment type="subcellular location">
    <subcellularLocation>
        <location evidence="1">Cell membrane</location>
        <topology evidence="1">Multi-pass membrane protein</topology>
    </subcellularLocation>
</comment>
<evidence type="ECO:0000256" key="3">
    <source>
        <dbReference type="ARBA" id="ARBA00022475"/>
    </source>
</evidence>
<feature type="transmembrane region" description="Helical" evidence="7">
    <location>
        <begin position="420"/>
        <end position="438"/>
    </location>
</feature>
<accession>A0ABV0G010</accession>
<dbReference type="Pfam" id="PF13440">
    <property type="entry name" value="Polysacc_synt_3"/>
    <property type="match status" value="1"/>
</dbReference>
<keyword evidence="6 7" id="KW-0472">Membrane</keyword>
<feature type="transmembrane region" description="Helical" evidence="7">
    <location>
        <begin position="236"/>
        <end position="259"/>
    </location>
</feature>
<evidence type="ECO:0000313" key="9">
    <source>
        <dbReference type="Proteomes" id="UP001495147"/>
    </source>
</evidence>
<evidence type="ECO:0000256" key="6">
    <source>
        <dbReference type="ARBA" id="ARBA00023136"/>
    </source>
</evidence>
<feature type="transmembrane region" description="Helical" evidence="7">
    <location>
        <begin position="150"/>
        <end position="170"/>
    </location>
</feature>
<dbReference type="RefSeq" id="WP_347703902.1">
    <property type="nucleotide sequence ID" value="NZ_JBDPZD010000002.1"/>
</dbReference>
<evidence type="ECO:0000256" key="1">
    <source>
        <dbReference type="ARBA" id="ARBA00004651"/>
    </source>
</evidence>
<feature type="transmembrane region" description="Helical" evidence="7">
    <location>
        <begin position="383"/>
        <end position="400"/>
    </location>
</feature>
<feature type="transmembrane region" description="Helical" evidence="7">
    <location>
        <begin position="324"/>
        <end position="340"/>
    </location>
</feature>
<dbReference type="PANTHER" id="PTHR30250:SF10">
    <property type="entry name" value="LIPOPOLYSACCHARIDE BIOSYNTHESIS PROTEIN WZXC"/>
    <property type="match status" value="1"/>
</dbReference>
<feature type="transmembrane region" description="Helical" evidence="7">
    <location>
        <begin position="120"/>
        <end position="141"/>
    </location>
</feature>
<evidence type="ECO:0000256" key="7">
    <source>
        <dbReference type="SAM" id="Phobius"/>
    </source>
</evidence>
<dbReference type="Proteomes" id="UP001495147">
    <property type="component" value="Unassembled WGS sequence"/>
</dbReference>
<feature type="transmembrane region" description="Helical" evidence="7">
    <location>
        <begin position="450"/>
        <end position="467"/>
    </location>
</feature>
<keyword evidence="4 7" id="KW-0812">Transmembrane</keyword>
<reference evidence="8 9" key="1">
    <citation type="submission" date="2024-05" db="EMBL/GenBank/DDBJ databases">
        <title>Roseateles sp. DJS-2-20 16S ribosomal RNA gene Genome sequencing and assembly.</title>
        <authorList>
            <person name="Woo H."/>
        </authorList>
    </citation>
    <scope>NUCLEOTIDE SEQUENCE [LARGE SCALE GENOMIC DNA]</scope>
    <source>
        <strain evidence="8 9">DJS-2-20</strain>
    </source>
</reference>
<evidence type="ECO:0000256" key="2">
    <source>
        <dbReference type="ARBA" id="ARBA00007430"/>
    </source>
</evidence>
<evidence type="ECO:0000256" key="5">
    <source>
        <dbReference type="ARBA" id="ARBA00022989"/>
    </source>
</evidence>
<organism evidence="8 9">
    <name type="scientific">Roseateles paludis</name>
    <dbReference type="NCBI Taxonomy" id="3145238"/>
    <lineage>
        <taxon>Bacteria</taxon>
        <taxon>Pseudomonadati</taxon>
        <taxon>Pseudomonadota</taxon>
        <taxon>Betaproteobacteria</taxon>
        <taxon>Burkholderiales</taxon>
        <taxon>Sphaerotilaceae</taxon>
        <taxon>Roseateles</taxon>
    </lineage>
</organism>
<gene>
    <name evidence="8" type="ORF">ABDJ85_06220</name>
</gene>
<feature type="transmembrane region" description="Helical" evidence="7">
    <location>
        <begin position="176"/>
        <end position="195"/>
    </location>
</feature>
<keyword evidence="9" id="KW-1185">Reference proteome</keyword>
<name>A0ABV0G010_9BURK</name>
<comment type="similarity">
    <text evidence="2">Belongs to the polysaccharide synthase family.</text>
</comment>
<dbReference type="CDD" id="cd13127">
    <property type="entry name" value="MATE_tuaB_like"/>
    <property type="match status" value="1"/>
</dbReference>
<proteinExistence type="inferred from homology"/>
<dbReference type="PANTHER" id="PTHR30250">
    <property type="entry name" value="PST FAMILY PREDICTED COLANIC ACID TRANSPORTER"/>
    <property type="match status" value="1"/>
</dbReference>
<dbReference type="InterPro" id="IPR050833">
    <property type="entry name" value="Poly_Biosynth_Transport"/>
</dbReference>
<protein>
    <submittedName>
        <fullName evidence="8">Lipopolysaccharide biosynthesis protein</fullName>
    </submittedName>
</protein>
<dbReference type="EMBL" id="JBDPZD010000002">
    <property type="protein sequence ID" value="MEO3691059.1"/>
    <property type="molecule type" value="Genomic_DNA"/>
</dbReference>
<keyword evidence="3" id="KW-1003">Cell membrane</keyword>
<feature type="transmembrane region" description="Helical" evidence="7">
    <location>
        <begin position="289"/>
        <end position="312"/>
    </location>
</feature>
<feature type="transmembrane region" description="Helical" evidence="7">
    <location>
        <begin position="85"/>
        <end position="108"/>
    </location>
</feature>
<sequence length="483" mass="51960">MSDKNSGSFGGRTVSNVAWLGGSQFLRQGISIGASLLIARLLAPSDYGVFAMTVFVNELAQLLINFGMGAALVQREKLEERALSTTFWFQAGLGVVAGLAMVAAGPWIADYFKQPVLRWLMVTCALNVFVSAISVVPNALFTHRLDMREIAVATFVGSIIGALVAVQMSYLGFGVWALAMQPLAGSTATTAYLFWRVRWWPQLIYDRSEVQQLLGFSGYLLGSNILSHITKNLQSLILGPALGVAALGLMTMAQTVVWLPLAQISQTMVKATFPVFSKLQNDPPRARSALYRASGAIGLLSFPLLAGIAALASDLMPVVFGVRWTDSGPLVAVLATMAMVKSATTLSDTVLMSTGRTSRLMHIAVVSLPVMAGALWLFSKTDIFQATVAYSVTMVVLQVATQHYALRSIGGGWLEFLTPMFKPLLGTALMVLALLFTSPHLQSIGGWSRLTLLSLMGAAIYIAWTWLANRAALTDLIATVKSR</sequence>
<evidence type="ECO:0000256" key="4">
    <source>
        <dbReference type="ARBA" id="ARBA00022692"/>
    </source>
</evidence>
<evidence type="ECO:0000313" key="8">
    <source>
        <dbReference type="EMBL" id="MEO3691059.1"/>
    </source>
</evidence>
<comment type="caution">
    <text evidence="8">The sequence shown here is derived from an EMBL/GenBank/DDBJ whole genome shotgun (WGS) entry which is preliminary data.</text>
</comment>